<sequence>MNGGMVNVYEAKTQLSKLLDLAAQGTETVIAKSGKPVAKLVPWQPETPRTPGVWAGRVRIGADFDAHTEQDERDWYGEP</sequence>
<evidence type="ECO:0000256" key="2">
    <source>
        <dbReference type="RuleBase" id="RU362080"/>
    </source>
</evidence>
<keyword evidence="4" id="KW-1185">Reference proteome</keyword>
<dbReference type="Gene3D" id="3.40.1620.10">
    <property type="entry name" value="YefM-like domain"/>
    <property type="match status" value="1"/>
</dbReference>
<dbReference type="OrthoDB" id="33091at2"/>
<name>A0A2S9QN53_9MICO</name>
<evidence type="ECO:0000256" key="1">
    <source>
        <dbReference type="ARBA" id="ARBA00009981"/>
    </source>
</evidence>
<dbReference type="Pfam" id="PF02604">
    <property type="entry name" value="PhdYeFM_antitox"/>
    <property type="match status" value="1"/>
</dbReference>
<accession>A0A2S9QN53</accession>
<evidence type="ECO:0000313" key="3">
    <source>
        <dbReference type="EMBL" id="PRI11009.1"/>
    </source>
</evidence>
<dbReference type="Proteomes" id="UP000238650">
    <property type="component" value="Unassembled WGS sequence"/>
</dbReference>
<dbReference type="InterPro" id="IPR006442">
    <property type="entry name" value="Antitoxin_Phd/YefM"/>
</dbReference>
<dbReference type="InterPro" id="IPR036165">
    <property type="entry name" value="YefM-like_sf"/>
</dbReference>
<protein>
    <recommendedName>
        <fullName evidence="2">Antitoxin</fullName>
    </recommendedName>
</protein>
<dbReference type="SUPFAM" id="SSF143120">
    <property type="entry name" value="YefM-like"/>
    <property type="match status" value="1"/>
</dbReference>
<dbReference type="RefSeq" id="WP_105805468.1">
    <property type="nucleotide sequence ID" value="NZ_MWZD01000017.1"/>
</dbReference>
<comment type="similarity">
    <text evidence="1 2">Belongs to the phD/YefM antitoxin family.</text>
</comment>
<comment type="function">
    <text evidence="2">Antitoxin component of a type II toxin-antitoxin (TA) system.</text>
</comment>
<dbReference type="AlphaFoldDB" id="A0A2S9QN53"/>
<organism evidence="3 4">
    <name type="scientific">Leucobacter massiliensis</name>
    <dbReference type="NCBI Taxonomy" id="1686285"/>
    <lineage>
        <taxon>Bacteria</taxon>
        <taxon>Bacillati</taxon>
        <taxon>Actinomycetota</taxon>
        <taxon>Actinomycetes</taxon>
        <taxon>Micrococcales</taxon>
        <taxon>Microbacteriaceae</taxon>
        <taxon>Leucobacter</taxon>
    </lineage>
</organism>
<gene>
    <name evidence="3" type="ORF">B4915_09055</name>
</gene>
<comment type="caution">
    <text evidence="3">The sequence shown here is derived from an EMBL/GenBank/DDBJ whole genome shotgun (WGS) entry which is preliminary data.</text>
</comment>
<dbReference type="NCBIfam" id="TIGR01552">
    <property type="entry name" value="phd_fam"/>
    <property type="match status" value="1"/>
</dbReference>
<dbReference type="EMBL" id="MWZD01000017">
    <property type="protein sequence ID" value="PRI11009.1"/>
    <property type="molecule type" value="Genomic_DNA"/>
</dbReference>
<reference evidence="3 4" key="1">
    <citation type="journal article" date="2017" name="New Microbes New Infect">
        <title>Genome sequence of 'Leucobacter massiliensis' sp. nov. isolated from human pharynx after travel to the 2014 Hajj.</title>
        <authorList>
            <person name="Leangapichart T."/>
            <person name="Gautret P."/>
            <person name="Nguyen T.T."/>
            <person name="Armstrong N."/>
            <person name="Rolain J.M."/>
        </authorList>
    </citation>
    <scope>NUCLEOTIDE SEQUENCE [LARGE SCALE GENOMIC DNA]</scope>
    <source>
        <strain evidence="3 4">122RC15</strain>
    </source>
</reference>
<evidence type="ECO:0000313" key="4">
    <source>
        <dbReference type="Proteomes" id="UP000238650"/>
    </source>
</evidence>
<proteinExistence type="inferred from homology"/>